<dbReference type="InterPro" id="IPR000182">
    <property type="entry name" value="GNAT_dom"/>
</dbReference>
<gene>
    <name evidence="5" type="ORF">FB380_003460</name>
    <name evidence="4" type="ORF">GCM10011589_38270</name>
</gene>
<dbReference type="Proteomes" id="UP000648663">
    <property type="component" value="Unassembled WGS sequence"/>
</dbReference>
<evidence type="ECO:0000313" key="7">
    <source>
        <dbReference type="Proteomes" id="UP000648663"/>
    </source>
</evidence>
<dbReference type="PROSITE" id="PS51186">
    <property type="entry name" value="GNAT"/>
    <property type="match status" value="1"/>
</dbReference>
<dbReference type="InterPro" id="IPR016181">
    <property type="entry name" value="Acyl_CoA_acyltransferase"/>
</dbReference>
<dbReference type="GO" id="GO:0016747">
    <property type="term" value="F:acyltransferase activity, transferring groups other than amino-acyl groups"/>
    <property type="evidence" value="ECO:0007669"/>
    <property type="project" value="InterPro"/>
</dbReference>
<name>A0A846LRR2_9ACTN</name>
<dbReference type="EMBL" id="JAAMPA010000002">
    <property type="protein sequence ID" value="NIH68972.1"/>
    <property type="molecule type" value="Genomic_DNA"/>
</dbReference>
<evidence type="ECO:0000313" key="4">
    <source>
        <dbReference type="EMBL" id="GGL78545.1"/>
    </source>
</evidence>
<protein>
    <submittedName>
        <fullName evidence="4 5">Acetyltransferase</fullName>
    </submittedName>
</protein>
<feature type="domain" description="N-acetyltransferase" evidence="3">
    <location>
        <begin position="19"/>
        <end position="183"/>
    </location>
</feature>
<dbReference type="EMBL" id="BMMI01000007">
    <property type="protein sequence ID" value="GGL78545.1"/>
    <property type="molecule type" value="Genomic_DNA"/>
</dbReference>
<keyword evidence="7" id="KW-1185">Reference proteome</keyword>
<accession>A0A846LRR2</accession>
<evidence type="ECO:0000313" key="6">
    <source>
        <dbReference type="Proteomes" id="UP000552836"/>
    </source>
</evidence>
<dbReference type="PANTHER" id="PTHR43877:SF1">
    <property type="entry name" value="ACETYLTRANSFERASE"/>
    <property type="match status" value="1"/>
</dbReference>
<keyword evidence="1 5" id="KW-0808">Transferase</keyword>
<dbReference type="SUPFAM" id="SSF55729">
    <property type="entry name" value="Acyl-CoA N-acyltransferases (Nat)"/>
    <property type="match status" value="1"/>
</dbReference>
<evidence type="ECO:0000256" key="1">
    <source>
        <dbReference type="ARBA" id="ARBA00022679"/>
    </source>
</evidence>
<evidence type="ECO:0000256" key="2">
    <source>
        <dbReference type="ARBA" id="ARBA00023315"/>
    </source>
</evidence>
<dbReference type="Gene3D" id="3.40.630.30">
    <property type="match status" value="1"/>
</dbReference>
<proteinExistence type="predicted"/>
<evidence type="ECO:0000313" key="5">
    <source>
        <dbReference type="EMBL" id="NIH68972.1"/>
    </source>
</evidence>
<sequence length="194" mass="21126">MTTTTPDERRHPVPAALMPTMRRAVPEDAPAIAALKRASVRAIFPRCYDAEQTAAAVVHLTSPDHLLIADGTYVVQEAGEEIVACGGWSRRALLYPGSPEDGDRVLDPRAERARVRAMFVRSDWTRRGLGRAMLDHCLHDAAGAGFRALALMATLPGVPLYTAYGFTEIERVGVALPEGPTLECVLMHRATGRR</sequence>
<reference evidence="7" key="2">
    <citation type="journal article" date="2019" name="Int. J. Syst. Evol. Microbiol.">
        <title>The Global Catalogue of Microorganisms (GCM) 10K type strain sequencing project: providing services to taxonomists for standard genome sequencing and annotation.</title>
        <authorList>
            <consortium name="The Broad Institute Genomics Platform"/>
            <consortium name="The Broad Institute Genome Sequencing Center for Infectious Disease"/>
            <person name="Wu L."/>
            <person name="Ma J."/>
        </authorList>
    </citation>
    <scope>NUCLEOTIDE SEQUENCE [LARGE SCALE GENOMIC DNA]</scope>
    <source>
        <strain evidence="7">CGMCC 4.5581</strain>
    </source>
</reference>
<reference evidence="5 6" key="3">
    <citation type="submission" date="2020-02" db="EMBL/GenBank/DDBJ databases">
        <title>Sequencing the genomes of 1000 actinobacteria strains.</title>
        <authorList>
            <person name="Klenk H.-P."/>
        </authorList>
    </citation>
    <scope>NUCLEOTIDE SEQUENCE [LARGE SCALE GENOMIC DNA]</scope>
    <source>
        <strain evidence="5 6">DSM 45201</strain>
    </source>
</reference>
<dbReference type="Pfam" id="PF00583">
    <property type="entry name" value="Acetyltransf_1"/>
    <property type="match status" value="1"/>
</dbReference>
<dbReference type="RefSeq" id="WP_208383662.1">
    <property type="nucleotide sequence ID" value="NZ_BAABJU010000003.1"/>
</dbReference>
<reference evidence="4" key="1">
    <citation type="journal article" date="2014" name="Int. J. Syst. Evol. Microbiol.">
        <title>Complete genome of a new Firmicutes species belonging to the dominant human colonic microbiota ('Ruminococcus bicirculans') reveals two chromosomes and a selective capacity to utilize plant glucans.</title>
        <authorList>
            <consortium name="NISC Comparative Sequencing Program"/>
            <person name="Wegmann U."/>
            <person name="Louis P."/>
            <person name="Goesmann A."/>
            <person name="Henrissat B."/>
            <person name="Duncan S.H."/>
            <person name="Flint H.J."/>
        </authorList>
    </citation>
    <scope>NUCLEOTIDE SEQUENCE</scope>
    <source>
        <strain evidence="4">CGMCC 4.5581</strain>
    </source>
</reference>
<dbReference type="PANTHER" id="PTHR43877">
    <property type="entry name" value="AMINOALKYLPHOSPHONATE N-ACETYLTRANSFERASE-RELATED-RELATED"/>
    <property type="match status" value="1"/>
</dbReference>
<dbReference type="Proteomes" id="UP000552836">
    <property type="component" value="Unassembled WGS sequence"/>
</dbReference>
<reference evidence="4" key="4">
    <citation type="submission" date="2024-05" db="EMBL/GenBank/DDBJ databases">
        <authorList>
            <person name="Sun Q."/>
            <person name="Zhou Y."/>
        </authorList>
    </citation>
    <scope>NUCLEOTIDE SEQUENCE</scope>
    <source>
        <strain evidence="4">CGMCC 4.5581</strain>
    </source>
</reference>
<dbReference type="InterPro" id="IPR050832">
    <property type="entry name" value="Bact_Acetyltransf"/>
</dbReference>
<dbReference type="CDD" id="cd04301">
    <property type="entry name" value="NAT_SF"/>
    <property type="match status" value="1"/>
</dbReference>
<keyword evidence="2" id="KW-0012">Acyltransferase</keyword>
<comment type="caution">
    <text evidence="5">The sequence shown here is derived from an EMBL/GenBank/DDBJ whole genome shotgun (WGS) entry which is preliminary data.</text>
</comment>
<dbReference type="AlphaFoldDB" id="A0A846LRR2"/>
<organism evidence="5 6">
    <name type="scientific">Modestobacter marinus</name>
    <dbReference type="NCBI Taxonomy" id="477641"/>
    <lineage>
        <taxon>Bacteria</taxon>
        <taxon>Bacillati</taxon>
        <taxon>Actinomycetota</taxon>
        <taxon>Actinomycetes</taxon>
        <taxon>Geodermatophilales</taxon>
        <taxon>Geodermatophilaceae</taxon>
        <taxon>Modestobacter</taxon>
    </lineage>
</organism>
<evidence type="ECO:0000259" key="3">
    <source>
        <dbReference type="PROSITE" id="PS51186"/>
    </source>
</evidence>